<evidence type="ECO:0000313" key="1">
    <source>
        <dbReference type="EMBL" id="RXI08207.1"/>
    </source>
</evidence>
<accession>A0A498KL52</accession>
<dbReference type="EMBL" id="RDQH01000327">
    <property type="protein sequence ID" value="RXI08207.1"/>
    <property type="molecule type" value="Genomic_DNA"/>
</dbReference>
<evidence type="ECO:0000313" key="2">
    <source>
        <dbReference type="Proteomes" id="UP000290289"/>
    </source>
</evidence>
<reference evidence="1 2" key="1">
    <citation type="submission" date="2018-10" db="EMBL/GenBank/DDBJ databases">
        <title>A high-quality apple genome assembly.</title>
        <authorList>
            <person name="Hu J."/>
        </authorList>
    </citation>
    <scope>NUCLEOTIDE SEQUENCE [LARGE SCALE GENOMIC DNA]</scope>
    <source>
        <strain evidence="2">cv. HFTH1</strain>
        <tissue evidence="1">Young leaf</tissue>
    </source>
</reference>
<proteinExistence type="predicted"/>
<keyword evidence="2" id="KW-1185">Reference proteome</keyword>
<organism evidence="1 2">
    <name type="scientific">Malus domestica</name>
    <name type="common">Apple</name>
    <name type="synonym">Pyrus malus</name>
    <dbReference type="NCBI Taxonomy" id="3750"/>
    <lineage>
        <taxon>Eukaryota</taxon>
        <taxon>Viridiplantae</taxon>
        <taxon>Streptophyta</taxon>
        <taxon>Embryophyta</taxon>
        <taxon>Tracheophyta</taxon>
        <taxon>Spermatophyta</taxon>
        <taxon>Magnoliopsida</taxon>
        <taxon>eudicotyledons</taxon>
        <taxon>Gunneridae</taxon>
        <taxon>Pentapetalae</taxon>
        <taxon>rosids</taxon>
        <taxon>fabids</taxon>
        <taxon>Rosales</taxon>
        <taxon>Rosaceae</taxon>
        <taxon>Amygdaloideae</taxon>
        <taxon>Maleae</taxon>
        <taxon>Malus</taxon>
    </lineage>
</organism>
<sequence length="119" mass="13383">MGTGVGTTGDRLFFHTSCIDHLNHPAGFTIWVMMEYGVDQSWTILAKIRLEIFPPYVIRLKPISIMEEDDEVLMESSKGDLILYIPEQDICRIVLNTPARNAQVVMYVETLVLPVIGSG</sequence>
<gene>
    <name evidence="1" type="ORF">DVH24_022351</name>
</gene>
<evidence type="ECO:0008006" key="3">
    <source>
        <dbReference type="Google" id="ProtNLM"/>
    </source>
</evidence>
<comment type="caution">
    <text evidence="1">The sequence shown here is derived from an EMBL/GenBank/DDBJ whole genome shotgun (WGS) entry which is preliminary data.</text>
</comment>
<protein>
    <recommendedName>
        <fullName evidence="3">F-box associated domain-containing protein</fullName>
    </recommendedName>
</protein>
<dbReference type="Proteomes" id="UP000290289">
    <property type="component" value="Chromosome 1"/>
</dbReference>
<dbReference type="AlphaFoldDB" id="A0A498KL52"/>
<name>A0A498KL52_MALDO</name>